<dbReference type="AlphaFoldDB" id="A0A1H3GP90"/>
<dbReference type="PANTHER" id="PTHR30204">
    <property type="entry name" value="REDOX-CYCLING DRUG-SENSING TRANSCRIPTIONAL ACTIVATOR SOXR"/>
    <property type="match status" value="1"/>
</dbReference>
<dbReference type="SUPFAM" id="SSF46955">
    <property type="entry name" value="Putative DNA-binding domain"/>
    <property type="match status" value="1"/>
</dbReference>
<name>A0A1H3GP90_9BACI</name>
<reference evidence="7" key="1">
    <citation type="submission" date="2016-10" db="EMBL/GenBank/DDBJ databases">
        <authorList>
            <person name="Varghese N."/>
            <person name="Submissions S."/>
        </authorList>
    </citation>
    <scope>NUCLEOTIDE SEQUENCE [LARGE SCALE GENOMIC DNA]</scope>
    <source>
        <strain evidence="7">SP</strain>
    </source>
</reference>
<dbReference type="SUPFAM" id="SSF55136">
    <property type="entry name" value="Probable bacterial effector-binding domain"/>
    <property type="match status" value="1"/>
</dbReference>
<keyword evidence="3 6" id="KW-0238">DNA-binding</keyword>
<evidence type="ECO:0000256" key="2">
    <source>
        <dbReference type="ARBA" id="ARBA00023015"/>
    </source>
</evidence>
<keyword evidence="7" id="KW-1185">Reference proteome</keyword>
<dbReference type="GO" id="GO:0003700">
    <property type="term" value="F:DNA-binding transcription factor activity"/>
    <property type="evidence" value="ECO:0007669"/>
    <property type="project" value="InterPro"/>
</dbReference>
<dbReference type="GO" id="GO:0003677">
    <property type="term" value="F:DNA binding"/>
    <property type="evidence" value="ECO:0007669"/>
    <property type="project" value="UniProtKB-KW"/>
</dbReference>
<evidence type="ECO:0000313" key="7">
    <source>
        <dbReference type="Proteomes" id="UP000198935"/>
    </source>
</evidence>
<sequence length="287" mass="33446">MYTIGQFSRIGMVSTSALRFYDDKGLLKPCSVDYLSGYRYYSEAQIDDILFITEMREYGFSLDEIKTLMNNNTISLEPALRKKYDSLFWEEQKITYIRRKIKSKMDTLKGGSDKMETANTSNHKMDAKVVTKEENVKTVGISVEIPEWPPKNANVFGELWTKYWNEDISSNIPDKKYPHVRYGILTFEKGSVRYLITDEVTSYDHVPEGFRKFDIPKGKYAVCTFNGKTFDEMVTHSLNKATDYLLTEWLPIAGYKHAETFSLEVYDDRSRKKEYPEMDICQPVLEL</sequence>
<dbReference type="InterPro" id="IPR000551">
    <property type="entry name" value="MerR-type_HTH_dom"/>
</dbReference>
<evidence type="ECO:0000256" key="3">
    <source>
        <dbReference type="ARBA" id="ARBA00023125"/>
    </source>
</evidence>
<dbReference type="InterPro" id="IPR011256">
    <property type="entry name" value="Reg_factor_effector_dom_sf"/>
</dbReference>
<evidence type="ECO:0000259" key="5">
    <source>
        <dbReference type="PROSITE" id="PS50937"/>
    </source>
</evidence>
<dbReference type="Pfam" id="PF14526">
    <property type="entry name" value="Cass2"/>
    <property type="match status" value="1"/>
</dbReference>
<dbReference type="EMBL" id="FNPI01000001">
    <property type="protein sequence ID" value="SDY04139.1"/>
    <property type="molecule type" value="Genomic_DNA"/>
</dbReference>
<dbReference type="OrthoDB" id="9791488at2"/>
<feature type="domain" description="HTH merR-type" evidence="5">
    <location>
        <begin position="1"/>
        <end position="71"/>
    </location>
</feature>
<dbReference type="InterPro" id="IPR010499">
    <property type="entry name" value="AraC_E-bd"/>
</dbReference>
<dbReference type="Proteomes" id="UP000198935">
    <property type="component" value="Unassembled WGS sequence"/>
</dbReference>
<keyword evidence="1" id="KW-0678">Repressor</keyword>
<proteinExistence type="predicted"/>
<accession>A0A1H3GP90</accession>
<evidence type="ECO:0000256" key="4">
    <source>
        <dbReference type="ARBA" id="ARBA00023163"/>
    </source>
</evidence>
<dbReference type="SMART" id="SM00422">
    <property type="entry name" value="HTH_MERR"/>
    <property type="match status" value="1"/>
</dbReference>
<dbReference type="InterPro" id="IPR029441">
    <property type="entry name" value="Cass2"/>
</dbReference>
<dbReference type="STRING" id="1503961.SAMN05421736_101210"/>
<protein>
    <submittedName>
        <fullName evidence="6">DNA-binding transcriptional regulator, MerR family</fullName>
    </submittedName>
</protein>
<organism evidence="6 7">
    <name type="scientific">Evansella caseinilytica</name>
    <dbReference type="NCBI Taxonomy" id="1503961"/>
    <lineage>
        <taxon>Bacteria</taxon>
        <taxon>Bacillati</taxon>
        <taxon>Bacillota</taxon>
        <taxon>Bacilli</taxon>
        <taxon>Bacillales</taxon>
        <taxon>Bacillaceae</taxon>
        <taxon>Evansella</taxon>
    </lineage>
</organism>
<keyword evidence="4" id="KW-0804">Transcription</keyword>
<evidence type="ECO:0000256" key="1">
    <source>
        <dbReference type="ARBA" id="ARBA00022491"/>
    </source>
</evidence>
<dbReference type="PANTHER" id="PTHR30204:SF69">
    <property type="entry name" value="MERR-FAMILY TRANSCRIPTIONAL REGULATOR"/>
    <property type="match status" value="1"/>
</dbReference>
<evidence type="ECO:0000313" key="6">
    <source>
        <dbReference type="EMBL" id="SDY04139.1"/>
    </source>
</evidence>
<dbReference type="Gene3D" id="1.10.1660.10">
    <property type="match status" value="1"/>
</dbReference>
<dbReference type="InterPro" id="IPR009061">
    <property type="entry name" value="DNA-bd_dom_put_sf"/>
</dbReference>
<dbReference type="PROSITE" id="PS50937">
    <property type="entry name" value="HTH_MERR_2"/>
    <property type="match status" value="1"/>
</dbReference>
<dbReference type="InterPro" id="IPR047057">
    <property type="entry name" value="MerR_fam"/>
</dbReference>
<keyword evidence="2" id="KW-0805">Transcription regulation</keyword>
<dbReference type="Gene3D" id="3.20.80.10">
    <property type="entry name" value="Regulatory factor, effector binding domain"/>
    <property type="match status" value="1"/>
</dbReference>
<gene>
    <name evidence="6" type="ORF">SAMN05421736_101210</name>
</gene>
<dbReference type="Pfam" id="PF13411">
    <property type="entry name" value="MerR_1"/>
    <property type="match status" value="1"/>
</dbReference>
<dbReference type="SMART" id="SM00871">
    <property type="entry name" value="AraC_E_bind"/>
    <property type="match status" value="1"/>
</dbReference>